<accession>A0AAD7I3G3</accession>
<evidence type="ECO:0008006" key="4">
    <source>
        <dbReference type="Google" id="ProtNLM"/>
    </source>
</evidence>
<evidence type="ECO:0000256" key="1">
    <source>
        <dbReference type="SAM" id="MobiDB-lite"/>
    </source>
</evidence>
<sequence length="129" mass="14565">MASHPDDPTFSADSVDNHVAPEIPNNASHSFTELETNYALDFLKNDPSQYLSGNGFKAKAFTEISAALKKRFPMRPIRSKDTIGNHLRYVKDIFEEYEFVQGKSGVGWDDGEKKATTETNFIKQFTTVR</sequence>
<feature type="region of interest" description="Disordered" evidence="1">
    <location>
        <begin position="1"/>
        <end position="28"/>
    </location>
</feature>
<protein>
    <recommendedName>
        <fullName evidence="4">Myb/SANT-like domain-containing protein</fullName>
    </recommendedName>
</protein>
<reference evidence="2" key="1">
    <citation type="submission" date="2023-03" db="EMBL/GenBank/DDBJ databases">
        <title>Massive genome expansion in bonnet fungi (Mycena s.s.) driven by repeated elements and novel gene families across ecological guilds.</title>
        <authorList>
            <consortium name="Lawrence Berkeley National Laboratory"/>
            <person name="Harder C.B."/>
            <person name="Miyauchi S."/>
            <person name="Viragh M."/>
            <person name="Kuo A."/>
            <person name="Thoen E."/>
            <person name="Andreopoulos B."/>
            <person name="Lu D."/>
            <person name="Skrede I."/>
            <person name="Drula E."/>
            <person name="Henrissat B."/>
            <person name="Morin E."/>
            <person name="Kohler A."/>
            <person name="Barry K."/>
            <person name="LaButti K."/>
            <person name="Morin E."/>
            <person name="Salamov A."/>
            <person name="Lipzen A."/>
            <person name="Mereny Z."/>
            <person name="Hegedus B."/>
            <person name="Baldrian P."/>
            <person name="Stursova M."/>
            <person name="Weitz H."/>
            <person name="Taylor A."/>
            <person name="Grigoriev I.V."/>
            <person name="Nagy L.G."/>
            <person name="Martin F."/>
            <person name="Kauserud H."/>
        </authorList>
    </citation>
    <scope>NUCLEOTIDE SEQUENCE</scope>
    <source>
        <strain evidence="2">CBHHK188m</strain>
    </source>
</reference>
<proteinExistence type="predicted"/>
<gene>
    <name evidence="2" type="ORF">DFH07DRAFT_968071</name>
</gene>
<dbReference type="AlphaFoldDB" id="A0AAD7I3G3"/>
<keyword evidence="3" id="KW-1185">Reference proteome</keyword>
<evidence type="ECO:0000313" key="3">
    <source>
        <dbReference type="Proteomes" id="UP001215280"/>
    </source>
</evidence>
<dbReference type="EMBL" id="JARJLG010000169">
    <property type="protein sequence ID" value="KAJ7733224.1"/>
    <property type="molecule type" value="Genomic_DNA"/>
</dbReference>
<comment type="caution">
    <text evidence="2">The sequence shown here is derived from an EMBL/GenBank/DDBJ whole genome shotgun (WGS) entry which is preliminary data.</text>
</comment>
<evidence type="ECO:0000313" key="2">
    <source>
        <dbReference type="EMBL" id="KAJ7733224.1"/>
    </source>
</evidence>
<dbReference type="Proteomes" id="UP001215280">
    <property type="component" value="Unassembled WGS sequence"/>
</dbReference>
<name>A0AAD7I3G3_9AGAR</name>
<organism evidence="2 3">
    <name type="scientific">Mycena maculata</name>
    <dbReference type="NCBI Taxonomy" id="230809"/>
    <lineage>
        <taxon>Eukaryota</taxon>
        <taxon>Fungi</taxon>
        <taxon>Dikarya</taxon>
        <taxon>Basidiomycota</taxon>
        <taxon>Agaricomycotina</taxon>
        <taxon>Agaricomycetes</taxon>
        <taxon>Agaricomycetidae</taxon>
        <taxon>Agaricales</taxon>
        <taxon>Marasmiineae</taxon>
        <taxon>Mycenaceae</taxon>
        <taxon>Mycena</taxon>
    </lineage>
</organism>